<name>A0AAD9GAZ1_9STRA</name>
<evidence type="ECO:0000313" key="2">
    <source>
        <dbReference type="EMBL" id="KAK1935188.1"/>
    </source>
</evidence>
<dbReference type="Proteomes" id="UP001259832">
    <property type="component" value="Unassembled WGS sequence"/>
</dbReference>
<evidence type="ECO:0000313" key="3">
    <source>
        <dbReference type="Proteomes" id="UP001259832"/>
    </source>
</evidence>
<dbReference type="AlphaFoldDB" id="A0AAD9GAZ1"/>
<feature type="region of interest" description="Disordered" evidence="1">
    <location>
        <begin position="1"/>
        <end position="36"/>
    </location>
</feature>
<protein>
    <submittedName>
        <fullName evidence="2">Uncharacterized protein</fullName>
    </submittedName>
</protein>
<evidence type="ECO:0000256" key="1">
    <source>
        <dbReference type="SAM" id="MobiDB-lite"/>
    </source>
</evidence>
<dbReference type="EMBL" id="JASMQC010000024">
    <property type="protein sequence ID" value="KAK1935188.1"/>
    <property type="molecule type" value="Genomic_DNA"/>
</dbReference>
<keyword evidence="3" id="KW-1185">Reference proteome</keyword>
<gene>
    <name evidence="2" type="ORF">P3T76_010954</name>
</gene>
<accession>A0AAD9GAZ1</accession>
<sequence length="113" mass="12609">MSAAGSAHNAELHARKDTSSVAQPSGRIQPTSRTTKAQQAWLWLIDRTHGRSDSQKQRMPTYMAPTEGLPLVGGDYDVVEICPWPSEVVHISHNVFYCFQPFPVSKHSPKLPR</sequence>
<feature type="compositionally biased region" description="Polar residues" evidence="1">
    <location>
        <begin position="19"/>
        <end position="36"/>
    </location>
</feature>
<comment type="caution">
    <text evidence="2">The sequence shown here is derived from an EMBL/GenBank/DDBJ whole genome shotgun (WGS) entry which is preliminary data.</text>
</comment>
<organism evidence="2 3">
    <name type="scientific">Phytophthora citrophthora</name>
    <dbReference type="NCBI Taxonomy" id="4793"/>
    <lineage>
        <taxon>Eukaryota</taxon>
        <taxon>Sar</taxon>
        <taxon>Stramenopiles</taxon>
        <taxon>Oomycota</taxon>
        <taxon>Peronosporomycetes</taxon>
        <taxon>Peronosporales</taxon>
        <taxon>Peronosporaceae</taxon>
        <taxon>Phytophthora</taxon>
    </lineage>
</organism>
<proteinExistence type="predicted"/>
<reference evidence="2" key="1">
    <citation type="submission" date="2023-08" db="EMBL/GenBank/DDBJ databases">
        <title>Reference Genome Resource for the Citrus Pathogen Phytophthora citrophthora.</title>
        <authorList>
            <person name="Moller H."/>
            <person name="Coetzee B."/>
            <person name="Rose L.J."/>
            <person name="Van Niekerk J.M."/>
        </authorList>
    </citation>
    <scope>NUCLEOTIDE SEQUENCE</scope>
    <source>
        <strain evidence="2">STE-U-9442</strain>
    </source>
</reference>